<comment type="similarity">
    <text evidence="2 18">Belongs to the cytochrome P450 family.</text>
</comment>
<keyword evidence="3" id="KW-0153">Cholesterol metabolism</keyword>
<comment type="cofactor">
    <cofactor evidence="1">
        <name>heme</name>
        <dbReference type="ChEBI" id="CHEBI:30413"/>
    </cofactor>
</comment>
<evidence type="ECO:0000256" key="6">
    <source>
        <dbReference type="ARBA" id="ARBA00022963"/>
    </source>
</evidence>
<dbReference type="GO" id="GO:0008395">
    <property type="term" value="F:steroid hydroxylase activity"/>
    <property type="evidence" value="ECO:0007669"/>
    <property type="project" value="TreeGrafter"/>
</dbReference>
<keyword evidence="7 18" id="KW-0560">Oxidoreductase</keyword>
<evidence type="ECO:0000256" key="9">
    <source>
        <dbReference type="ARBA" id="ARBA00023033"/>
    </source>
</evidence>
<evidence type="ECO:0000313" key="19">
    <source>
        <dbReference type="EMBL" id="AKS32396.1"/>
    </source>
</evidence>
<reference evidence="19 20" key="1">
    <citation type="submission" date="2015-07" db="EMBL/GenBank/DDBJ databases">
        <title>Complete genome sequence of Mycobacterium goodii X7B, a facultative thermophilic biodesulfurizing bacterium.</title>
        <authorList>
            <person name="Yu B."/>
            <person name="Li F."/>
            <person name="Xu P."/>
        </authorList>
    </citation>
    <scope>NUCLEOTIDE SEQUENCE [LARGE SCALE GENOMIC DNA]</scope>
    <source>
        <strain evidence="19 20">X7B</strain>
    </source>
</reference>
<dbReference type="CDD" id="cd11033">
    <property type="entry name" value="CYP142-like"/>
    <property type="match status" value="1"/>
</dbReference>
<evidence type="ECO:0000256" key="15">
    <source>
        <dbReference type="ARBA" id="ARBA00079588"/>
    </source>
</evidence>
<dbReference type="Pfam" id="PF00067">
    <property type="entry name" value="p450"/>
    <property type="match status" value="1"/>
</dbReference>
<evidence type="ECO:0000256" key="18">
    <source>
        <dbReference type="RuleBase" id="RU000461"/>
    </source>
</evidence>
<dbReference type="PANTHER" id="PTHR46696">
    <property type="entry name" value="P450, PUTATIVE (EUROFUNG)-RELATED"/>
    <property type="match status" value="1"/>
</dbReference>
<dbReference type="GO" id="GO:0005506">
    <property type="term" value="F:iron ion binding"/>
    <property type="evidence" value="ECO:0007669"/>
    <property type="project" value="InterPro"/>
</dbReference>
<evidence type="ECO:0000256" key="2">
    <source>
        <dbReference type="ARBA" id="ARBA00010617"/>
    </source>
</evidence>
<dbReference type="FunFam" id="1.10.630.10:FF:000018">
    <property type="entry name" value="Cytochrome P450 monooxygenase"/>
    <property type="match status" value="1"/>
</dbReference>
<dbReference type="GO" id="GO:0020037">
    <property type="term" value="F:heme binding"/>
    <property type="evidence" value="ECO:0007669"/>
    <property type="project" value="InterPro"/>
</dbReference>
<dbReference type="PANTHER" id="PTHR46696:SF4">
    <property type="entry name" value="BIOTIN BIOSYNTHESIS CYTOCHROME P450"/>
    <property type="match status" value="1"/>
</dbReference>
<dbReference type="Gene3D" id="1.10.630.10">
    <property type="entry name" value="Cytochrome P450"/>
    <property type="match status" value="1"/>
</dbReference>
<proteinExistence type="inferred from homology"/>
<dbReference type="EMBL" id="CP012150">
    <property type="protein sequence ID" value="AKS32396.1"/>
    <property type="molecule type" value="Genomic_DNA"/>
</dbReference>
<evidence type="ECO:0000256" key="1">
    <source>
        <dbReference type="ARBA" id="ARBA00001971"/>
    </source>
</evidence>
<evidence type="ECO:0000256" key="5">
    <source>
        <dbReference type="ARBA" id="ARBA00022723"/>
    </source>
</evidence>
<dbReference type="OrthoDB" id="5241086at2"/>
<evidence type="ECO:0000256" key="11">
    <source>
        <dbReference type="ARBA" id="ARBA00023166"/>
    </source>
</evidence>
<dbReference type="InterPro" id="IPR017972">
    <property type="entry name" value="Cyt_P450_CS"/>
</dbReference>
<keyword evidence="10" id="KW-0443">Lipid metabolism</keyword>
<dbReference type="GO" id="GO:0036199">
    <property type="term" value="F:cholest-4-en-3-one 26-monooxygenase activity"/>
    <property type="evidence" value="ECO:0007669"/>
    <property type="project" value="TreeGrafter"/>
</dbReference>
<dbReference type="InterPro" id="IPR036396">
    <property type="entry name" value="Cyt_P450_sf"/>
</dbReference>
<keyword evidence="11" id="KW-1207">Sterol metabolism</keyword>
<evidence type="ECO:0000256" key="7">
    <source>
        <dbReference type="ARBA" id="ARBA00023002"/>
    </source>
</evidence>
<dbReference type="PATRIC" id="fig|134601.6.peg.2393"/>
<dbReference type="KEGG" id="mgo:AFA91_11490"/>
<sequence length="405" mass="44577">MRADLTDLDNFADGFPHALFEAHRREAPVYRHEPTEHTPGGEGFWSVATYAETLAVLRDPATFSSVTGGSRPFGGTLLQDLAIAGQVLNMMDDPRHAQIRRLVSSGLTPRMIARVEDDLRARARRLLDAVVPGEPLDFLVEVAAELPMQMICILLGVPESERHWLFEAIEPQFDFGGSRTASVGQLTPEEAGNRMYTYGRELIAAKRAAPTDDMLSVVANATLDDALAPISDVELYLFFSLLFSAGAETTRNAVAGGLLALIEHPAQLELLRSDLGLLPTAIEEMVRWTSPSPSKRRTATRDVTLGGCEIAAGDKVQIWEGSANRDALVFTDPDVFDITRKPNPHLGFGQGVHYCLGANLARLELRVLFEELLTRFSAARLVKPVEWTRSNRHTGIRHLVVEFDA</sequence>
<keyword evidence="9 18" id="KW-0503">Monooxygenase</keyword>
<evidence type="ECO:0000313" key="20">
    <source>
        <dbReference type="Proteomes" id="UP000062255"/>
    </source>
</evidence>
<evidence type="ECO:0000256" key="8">
    <source>
        <dbReference type="ARBA" id="ARBA00023004"/>
    </source>
</evidence>
<comment type="pathway">
    <text evidence="13">Steroid metabolism; cholesterol degradation.</text>
</comment>
<dbReference type="PRINTS" id="PR00359">
    <property type="entry name" value="BP450"/>
</dbReference>
<evidence type="ECO:0000256" key="16">
    <source>
        <dbReference type="ARBA" id="ARBA00082981"/>
    </source>
</evidence>
<dbReference type="AlphaFoldDB" id="A0A0K0X4T6"/>
<evidence type="ECO:0000256" key="10">
    <source>
        <dbReference type="ARBA" id="ARBA00023098"/>
    </source>
</evidence>
<keyword evidence="5 18" id="KW-0479">Metal-binding</keyword>
<evidence type="ECO:0000256" key="13">
    <source>
        <dbReference type="ARBA" id="ARBA00049645"/>
    </source>
</evidence>
<dbReference type="RefSeq" id="WP_049744823.1">
    <property type="nucleotide sequence ID" value="NZ_CP012150.1"/>
</dbReference>
<dbReference type="GO" id="GO:0006707">
    <property type="term" value="P:cholesterol catabolic process"/>
    <property type="evidence" value="ECO:0007669"/>
    <property type="project" value="TreeGrafter"/>
</dbReference>
<keyword evidence="12" id="KW-0753">Steroid metabolism</keyword>
<dbReference type="Proteomes" id="UP000062255">
    <property type="component" value="Chromosome"/>
</dbReference>
<evidence type="ECO:0000256" key="3">
    <source>
        <dbReference type="ARBA" id="ARBA00022548"/>
    </source>
</evidence>
<dbReference type="PROSITE" id="PS00086">
    <property type="entry name" value="CYTOCHROME_P450"/>
    <property type="match status" value="1"/>
</dbReference>
<evidence type="ECO:0000256" key="17">
    <source>
        <dbReference type="ARBA" id="ARBA00083909"/>
    </source>
</evidence>
<organism evidence="19 20">
    <name type="scientific">Mycolicibacterium goodii</name>
    <name type="common">Mycobacterium goodii</name>
    <dbReference type="NCBI Taxonomy" id="134601"/>
    <lineage>
        <taxon>Bacteria</taxon>
        <taxon>Bacillati</taxon>
        <taxon>Actinomycetota</taxon>
        <taxon>Actinomycetes</taxon>
        <taxon>Mycobacteriales</taxon>
        <taxon>Mycobacteriaceae</taxon>
        <taxon>Mycolicibacterium</taxon>
    </lineage>
</organism>
<dbReference type="InterPro" id="IPR002397">
    <property type="entry name" value="Cyt_P450_B"/>
</dbReference>
<keyword evidence="8 18" id="KW-0408">Iron</keyword>
<dbReference type="SUPFAM" id="SSF48264">
    <property type="entry name" value="Cytochrome P450"/>
    <property type="match status" value="1"/>
</dbReference>
<accession>A0A0K0X4T6</accession>
<keyword evidence="6" id="KW-0442">Lipid degradation</keyword>
<evidence type="ECO:0000256" key="12">
    <source>
        <dbReference type="ARBA" id="ARBA00023221"/>
    </source>
</evidence>
<name>A0A0K0X4T6_MYCGD</name>
<evidence type="ECO:0000256" key="4">
    <source>
        <dbReference type="ARBA" id="ARBA00022617"/>
    </source>
</evidence>
<dbReference type="InterPro" id="IPR001128">
    <property type="entry name" value="Cyt_P450"/>
</dbReference>
<evidence type="ECO:0000256" key="14">
    <source>
        <dbReference type="ARBA" id="ARBA00070775"/>
    </source>
</evidence>
<dbReference type="STRING" id="134601.AFA91_11490"/>
<keyword evidence="4 18" id="KW-0349">Heme</keyword>
<gene>
    <name evidence="19" type="ORF">AFA91_11490</name>
</gene>
<protein>
    <recommendedName>
        <fullName evidence="14">Steroid C26-monooxygenase</fullName>
    </recommendedName>
    <alternativeName>
        <fullName evidence="15">Cholest-4-en-3-one C26-monooxygenase</fullName>
    </alternativeName>
    <alternativeName>
        <fullName evidence="17">Cholesterol C26-monooxygenase</fullName>
    </alternativeName>
    <alternativeName>
        <fullName evidence="16">Steroid C27-monooxygenase</fullName>
    </alternativeName>
</protein>